<evidence type="ECO:0000256" key="9">
    <source>
        <dbReference type="HAMAP-Rule" id="MF_00365"/>
    </source>
</evidence>
<evidence type="ECO:0000313" key="12">
    <source>
        <dbReference type="EMBL" id="PIX35381.1"/>
    </source>
</evidence>
<evidence type="ECO:0000256" key="4">
    <source>
        <dbReference type="ARBA" id="ARBA00022490"/>
    </source>
</evidence>
<keyword evidence="6 9" id="KW-0547">Nucleotide-binding</keyword>
<feature type="binding site" evidence="9">
    <location>
        <begin position="37"/>
        <end position="44"/>
    </location>
    <ligand>
        <name>ATP</name>
        <dbReference type="ChEBI" id="CHEBI:30616"/>
    </ligand>
</feature>
<dbReference type="InterPro" id="IPR042174">
    <property type="entry name" value="RecF_2"/>
</dbReference>
<proteinExistence type="inferred from homology"/>
<dbReference type="GO" id="GO:0003697">
    <property type="term" value="F:single-stranded DNA binding"/>
    <property type="evidence" value="ECO:0007669"/>
    <property type="project" value="UniProtKB-UniRule"/>
</dbReference>
<comment type="subcellular location">
    <subcellularLocation>
        <location evidence="1 9 10">Cytoplasm</location>
    </subcellularLocation>
</comment>
<dbReference type="GO" id="GO:0009432">
    <property type="term" value="P:SOS response"/>
    <property type="evidence" value="ECO:0007669"/>
    <property type="project" value="UniProtKB-UniRule"/>
</dbReference>
<organism evidence="12 13">
    <name type="scientific">Candidatus Infernicultor aquiphilus</name>
    <dbReference type="NCBI Taxonomy" id="1805029"/>
    <lineage>
        <taxon>Bacteria</taxon>
        <taxon>Pseudomonadati</taxon>
        <taxon>Atribacterota</taxon>
        <taxon>Candidatus Phoenicimicrobiia</taxon>
        <taxon>Candidatus Pheonicimicrobiales</taxon>
        <taxon>Candidatus Phoenicimicrobiaceae</taxon>
        <taxon>Candidatus Infernicultor</taxon>
    </lineage>
</organism>
<dbReference type="HAMAP" id="MF_00365">
    <property type="entry name" value="RecF"/>
    <property type="match status" value="1"/>
</dbReference>
<keyword evidence="9 10" id="KW-0227">DNA damage</keyword>
<comment type="caution">
    <text evidence="12">The sequence shown here is derived from an EMBL/GenBank/DDBJ whole genome shotgun (WGS) entry which is preliminary data.</text>
</comment>
<dbReference type="InterPro" id="IPR001238">
    <property type="entry name" value="DNA-binding_RecF"/>
</dbReference>
<reference evidence="13" key="1">
    <citation type="submission" date="2017-09" db="EMBL/GenBank/DDBJ databases">
        <title>Depth-based differentiation of microbial function through sediment-hosted aquifers and enrichment of novel symbionts in the deep terrestrial subsurface.</title>
        <authorList>
            <person name="Probst A.J."/>
            <person name="Ladd B."/>
            <person name="Jarett J.K."/>
            <person name="Geller-Mcgrath D.E."/>
            <person name="Sieber C.M."/>
            <person name="Emerson J.B."/>
            <person name="Anantharaman K."/>
            <person name="Thomas B.C."/>
            <person name="Malmstrom R."/>
            <person name="Stieglmeier M."/>
            <person name="Klingl A."/>
            <person name="Woyke T."/>
            <person name="Ryan C.M."/>
            <person name="Banfield J.F."/>
        </authorList>
    </citation>
    <scope>NUCLEOTIDE SEQUENCE [LARGE SCALE GENOMIC DNA]</scope>
</reference>
<keyword evidence="9 10" id="KW-0742">SOS response</keyword>
<comment type="similarity">
    <text evidence="2 9 10">Belongs to the RecF family.</text>
</comment>
<dbReference type="Pfam" id="PF02463">
    <property type="entry name" value="SMC_N"/>
    <property type="match status" value="1"/>
</dbReference>
<evidence type="ECO:0000256" key="8">
    <source>
        <dbReference type="ARBA" id="ARBA00023125"/>
    </source>
</evidence>
<evidence type="ECO:0000256" key="6">
    <source>
        <dbReference type="ARBA" id="ARBA00022741"/>
    </source>
</evidence>
<protein>
    <recommendedName>
        <fullName evidence="3 9">DNA replication and repair protein RecF</fullName>
    </recommendedName>
</protein>
<comment type="function">
    <text evidence="9 10">The RecF protein is involved in DNA metabolism; it is required for DNA replication and normal SOS inducibility. RecF binds preferentially to single-stranded, linear DNA. It also seems to bind ATP.</text>
</comment>
<dbReference type="PANTHER" id="PTHR32182">
    <property type="entry name" value="DNA REPLICATION AND REPAIR PROTEIN RECF"/>
    <property type="match status" value="1"/>
</dbReference>
<evidence type="ECO:0000256" key="3">
    <source>
        <dbReference type="ARBA" id="ARBA00020170"/>
    </source>
</evidence>
<keyword evidence="8 9" id="KW-0238">DNA-binding</keyword>
<keyword evidence="4 9" id="KW-0963">Cytoplasm</keyword>
<feature type="domain" description="RecF/RecN/SMC N-terminal" evidence="11">
    <location>
        <begin position="9"/>
        <end position="377"/>
    </location>
</feature>
<dbReference type="Proteomes" id="UP000231493">
    <property type="component" value="Unassembled WGS sequence"/>
</dbReference>
<dbReference type="PROSITE" id="PS00617">
    <property type="entry name" value="RECF_1"/>
    <property type="match status" value="1"/>
</dbReference>
<evidence type="ECO:0000313" key="13">
    <source>
        <dbReference type="Proteomes" id="UP000231493"/>
    </source>
</evidence>
<dbReference type="NCBIfam" id="TIGR00611">
    <property type="entry name" value="recf"/>
    <property type="match status" value="1"/>
</dbReference>
<accession>A0A2M7KB63</accession>
<sequence length="386" mass="45711">MLTKGKYLYLKTLRLNNYRNFLKLSINFTPNLNIFIGDNAQGKTNLLEALYLIIRGNSYRTKNDQELINWSNKSTCLYGEINKDEENFQINLSLEKKLESFNKFKLIKTIKINQNIQRKSILNKEFKGVVFSPEHLQIIKGAPSIRRKFLNEQISQIYPLYYRHLTDYYRILGQRNNILKKEINQRGLRERLLIWDPQLIEKGSFLILTRIRFLKKINYLADKFHQKITKGKENLKIIYQSNILKDQQENISFISRAFEDKIKEHKEKEIKYKISLFGPHRDDFLVCINEFNIASYGSQGQQRTSVLSLKLAELELIKEREGVYPIFLLDDVMSELDEERRHFLLELIMDKKVQTFITSISLDYFNSNIKEKSKISKIEGGKIFAL</sequence>
<keyword evidence="7 9" id="KW-0067">ATP-binding</keyword>
<name>A0A2M7KB63_9BACT</name>
<dbReference type="GO" id="GO:0000731">
    <property type="term" value="P:DNA synthesis involved in DNA repair"/>
    <property type="evidence" value="ECO:0007669"/>
    <property type="project" value="TreeGrafter"/>
</dbReference>
<dbReference type="GO" id="GO:0006260">
    <property type="term" value="P:DNA replication"/>
    <property type="evidence" value="ECO:0007669"/>
    <property type="project" value="UniProtKB-UniRule"/>
</dbReference>
<dbReference type="GO" id="GO:0005737">
    <property type="term" value="C:cytoplasm"/>
    <property type="evidence" value="ECO:0007669"/>
    <property type="project" value="UniProtKB-SubCell"/>
</dbReference>
<dbReference type="GO" id="GO:0006302">
    <property type="term" value="P:double-strand break repair"/>
    <property type="evidence" value="ECO:0007669"/>
    <property type="project" value="TreeGrafter"/>
</dbReference>
<dbReference type="InterPro" id="IPR018078">
    <property type="entry name" value="DNA-binding_RecF_CS"/>
</dbReference>
<dbReference type="PANTHER" id="PTHR32182:SF0">
    <property type="entry name" value="DNA REPLICATION AND REPAIR PROTEIN RECF"/>
    <property type="match status" value="1"/>
</dbReference>
<dbReference type="Gene3D" id="3.40.50.300">
    <property type="entry name" value="P-loop containing nucleotide triphosphate hydrolases"/>
    <property type="match status" value="1"/>
</dbReference>
<dbReference type="AlphaFoldDB" id="A0A2M7KB63"/>
<keyword evidence="9 10" id="KW-0234">DNA repair</keyword>
<dbReference type="InterPro" id="IPR027417">
    <property type="entry name" value="P-loop_NTPase"/>
</dbReference>
<dbReference type="Gene3D" id="1.20.1050.90">
    <property type="entry name" value="RecF/RecN/SMC, N-terminal domain"/>
    <property type="match status" value="1"/>
</dbReference>
<dbReference type="EMBL" id="PFIP01000005">
    <property type="protein sequence ID" value="PIX35381.1"/>
    <property type="molecule type" value="Genomic_DNA"/>
</dbReference>
<dbReference type="InterPro" id="IPR003395">
    <property type="entry name" value="RecF/RecN/SMC_N"/>
</dbReference>
<evidence type="ECO:0000256" key="5">
    <source>
        <dbReference type="ARBA" id="ARBA00022705"/>
    </source>
</evidence>
<evidence type="ECO:0000256" key="7">
    <source>
        <dbReference type="ARBA" id="ARBA00022840"/>
    </source>
</evidence>
<evidence type="ECO:0000256" key="2">
    <source>
        <dbReference type="ARBA" id="ARBA00008016"/>
    </source>
</evidence>
<dbReference type="GO" id="GO:0005524">
    <property type="term" value="F:ATP binding"/>
    <property type="evidence" value="ECO:0007669"/>
    <property type="project" value="UniProtKB-UniRule"/>
</dbReference>
<evidence type="ECO:0000259" key="11">
    <source>
        <dbReference type="Pfam" id="PF02463"/>
    </source>
</evidence>
<evidence type="ECO:0000256" key="10">
    <source>
        <dbReference type="RuleBase" id="RU000578"/>
    </source>
</evidence>
<dbReference type="SUPFAM" id="SSF52540">
    <property type="entry name" value="P-loop containing nucleoside triphosphate hydrolases"/>
    <property type="match status" value="1"/>
</dbReference>
<dbReference type="PROSITE" id="PS00618">
    <property type="entry name" value="RECF_2"/>
    <property type="match status" value="1"/>
</dbReference>
<keyword evidence="5 9" id="KW-0235">DNA replication</keyword>
<gene>
    <name evidence="9" type="primary">recF</name>
    <name evidence="12" type="ORF">COZ58_00125</name>
</gene>
<evidence type="ECO:0000256" key="1">
    <source>
        <dbReference type="ARBA" id="ARBA00004496"/>
    </source>
</evidence>